<dbReference type="OrthoDB" id="129300at2759"/>
<dbReference type="Proteomes" id="UP000693981">
    <property type="component" value="Unassembled WGS sequence"/>
</dbReference>
<dbReference type="EMBL" id="JAGDFL010000001">
    <property type="protein sequence ID" value="KAG7402350.1"/>
    <property type="molecule type" value="Genomic_DNA"/>
</dbReference>
<proteinExistence type="predicted"/>
<organism evidence="2 3">
    <name type="scientific">Phytophthora boehmeriae</name>
    <dbReference type="NCBI Taxonomy" id="109152"/>
    <lineage>
        <taxon>Eukaryota</taxon>
        <taxon>Sar</taxon>
        <taxon>Stramenopiles</taxon>
        <taxon>Oomycota</taxon>
        <taxon>Peronosporomycetes</taxon>
        <taxon>Peronosporales</taxon>
        <taxon>Peronosporaceae</taxon>
        <taxon>Phytophthora</taxon>
    </lineage>
</organism>
<feature type="region of interest" description="Disordered" evidence="1">
    <location>
        <begin position="178"/>
        <end position="219"/>
    </location>
</feature>
<sequence length="445" mass="50276">METPPRSLMASYLERWEEQKAQSRRERERQARRRSSDVGDELSFISAIEREAAQQEQRSANVDAPERKWEEREVDSFDLPAMDAFPPSSFAQEGQEVLQPTALPAEEEFVDAATFLKQNELGEEDSFSQDVGEFLNGNWEQNTSGRPSDFFEKKSRNMEHVELSSPRQVDDFFGDVDAEKTEGEKLESLIPQEEGSPVDPQQGAALHDRLDRSSGLSGSGTALSSGYDVHFDNARLVYTPNTLKHLQEKSRARNTSETWRNDKSIDKAVNYTSDAKDATQYPPFPVEQNIPEDISPKYVVALQRGPGVIKEALNEIDALIDASSRSAEEPSLGVDLSEDMREFVRAYELPLESMLPLSRTTDSWGEDVSVSQVEDDMNRRSRELGRLSSGTDSRRPTLNGVSRSRSQETPELDTIRETTIDLRWRLNLLRCPGDVGDFFALWVTL</sequence>
<comment type="caution">
    <text evidence="2">The sequence shown here is derived from an EMBL/GenBank/DDBJ whole genome shotgun (WGS) entry which is preliminary data.</text>
</comment>
<keyword evidence="3" id="KW-1185">Reference proteome</keyword>
<name>A0A8T1XGA5_9STRA</name>
<evidence type="ECO:0000313" key="2">
    <source>
        <dbReference type="EMBL" id="KAG7402350.1"/>
    </source>
</evidence>
<feature type="compositionally biased region" description="Basic and acidic residues" evidence="1">
    <location>
        <begin position="376"/>
        <end position="385"/>
    </location>
</feature>
<protein>
    <submittedName>
        <fullName evidence="2">Uncharacterized protein</fullName>
    </submittedName>
</protein>
<evidence type="ECO:0000256" key="1">
    <source>
        <dbReference type="SAM" id="MobiDB-lite"/>
    </source>
</evidence>
<feature type="compositionally biased region" description="Basic and acidic residues" evidence="1">
    <location>
        <begin position="178"/>
        <end position="187"/>
    </location>
</feature>
<feature type="compositionally biased region" description="Basic and acidic residues" evidence="1">
    <location>
        <begin position="14"/>
        <end position="37"/>
    </location>
</feature>
<gene>
    <name evidence="2" type="ORF">PHYBOEH_000058</name>
</gene>
<evidence type="ECO:0000313" key="3">
    <source>
        <dbReference type="Proteomes" id="UP000693981"/>
    </source>
</evidence>
<feature type="region of interest" description="Disordered" evidence="1">
    <location>
        <begin position="1"/>
        <end position="71"/>
    </location>
</feature>
<dbReference type="AlphaFoldDB" id="A0A8T1XGA5"/>
<accession>A0A8T1XGA5</accession>
<feature type="region of interest" description="Disordered" evidence="1">
    <location>
        <begin position="77"/>
        <end position="96"/>
    </location>
</feature>
<reference evidence="2" key="1">
    <citation type="submission" date="2021-02" db="EMBL/GenBank/DDBJ databases">
        <authorList>
            <person name="Palmer J.M."/>
        </authorList>
    </citation>
    <scope>NUCLEOTIDE SEQUENCE</scope>
    <source>
        <strain evidence="2">SCRP23</strain>
    </source>
</reference>
<feature type="region of interest" description="Disordered" evidence="1">
    <location>
        <begin position="365"/>
        <end position="412"/>
    </location>
</feature>